<name>A0A2R6CEZ6_9ARCH</name>
<dbReference type="AlphaFoldDB" id="A0A2R6CEZ6"/>
<accession>A0A2R6CEZ6</accession>
<proteinExistence type="predicted"/>
<feature type="region of interest" description="Disordered" evidence="1">
    <location>
        <begin position="23"/>
        <end position="46"/>
    </location>
</feature>
<dbReference type="Proteomes" id="UP000242015">
    <property type="component" value="Unassembled WGS sequence"/>
</dbReference>
<comment type="caution">
    <text evidence="2">The sequence shown here is derived from an EMBL/GenBank/DDBJ whole genome shotgun (WGS) entry which is preliminary data.</text>
</comment>
<sequence>MLIWLTIREPKFVRRRRVVAGELPPPEGGSLLNHRPTMPPQPQGWEGRCWAELNRRHTRRVAPTLTDSSLYAF</sequence>
<evidence type="ECO:0000256" key="1">
    <source>
        <dbReference type="SAM" id="MobiDB-lite"/>
    </source>
</evidence>
<reference evidence="2 3" key="1">
    <citation type="submission" date="2017-04" db="EMBL/GenBank/DDBJ databases">
        <title>Novel microbial lineages endemic to geothermal iron-oxide mats fill important gaps in the evolutionary history of Archaea.</title>
        <authorList>
            <person name="Jay Z.J."/>
            <person name="Beam J.P."/>
            <person name="Dlakic M."/>
            <person name="Rusch D.B."/>
            <person name="Kozubal M.A."/>
            <person name="Inskeep W.P."/>
        </authorList>
    </citation>
    <scope>NUCLEOTIDE SEQUENCE [LARGE SCALE GENOMIC DNA]</scope>
    <source>
        <strain evidence="2">BE_D</strain>
    </source>
</reference>
<evidence type="ECO:0000313" key="2">
    <source>
        <dbReference type="EMBL" id="PSO09474.1"/>
    </source>
</evidence>
<dbReference type="EMBL" id="NEXF01000001">
    <property type="protein sequence ID" value="PSO09474.1"/>
    <property type="molecule type" value="Genomic_DNA"/>
</dbReference>
<protein>
    <submittedName>
        <fullName evidence="2">Uncharacterized protein</fullName>
    </submittedName>
</protein>
<evidence type="ECO:0000313" key="3">
    <source>
        <dbReference type="Proteomes" id="UP000242015"/>
    </source>
</evidence>
<gene>
    <name evidence="2" type="ORF">B9Q04_00005</name>
</gene>
<organism evidence="2 3">
    <name type="scientific">Candidatus Marsarchaeota G2 archaeon BE_D</name>
    <dbReference type="NCBI Taxonomy" id="1978158"/>
    <lineage>
        <taxon>Archaea</taxon>
        <taxon>Candidatus Marsarchaeota</taxon>
        <taxon>Candidatus Marsarchaeota group 2</taxon>
    </lineage>
</organism>